<dbReference type="SUPFAM" id="SSF51735">
    <property type="entry name" value="NAD(P)-binding Rossmann-fold domains"/>
    <property type="match status" value="1"/>
</dbReference>
<evidence type="ECO:0000259" key="1">
    <source>
        <dbReference type="Pfam" id="PF13380"/>
    </source>
</evidence>
<dbReference type="InterPro" id="IPR036291">
    <property type="entry name" value="NAD(P)-bd_dom_sf"/>
</dbReference>
<comment type="caution">
    <text evidence="2">The sequence shown here is derived from an EMBL/GenBank/DDBJ whole genome shotgun (WGS) entry which is preliminary data.</text>
</comment>
<dbReference type="InterPro" id="IPR003781">
    <property type="entry name" value="CoA-bd"/>
</dbReference>
<proteinExistence type="predicted"/>
<gene>
    <name evidence="2" type="ORF">SDC9_209444</name>
</gene>
<reference evidence="2" key="1">
    <citation type="submission" date="2019-08" db="EMBL/GenBank/DDBJ databases">
        <authorList>
            <person name="Kucharzyk K."/>
            <person name="Murdoch R.W."/>
            <person name="Higgins S."/>
            <person name="Loffler F."/>
        </authorList>
    </citation>
    <scope>NUCLEOTIDE SEQUENCE</scope>
</reference>
<dbReference type="AlphaFoldDB" id="A0A645JEV4"/>
<accession>A0A645JEV4</accession>
<feature type="domain" description="CoA-binding" evidence="1">
    <location>
        <begin position="10"/>
        <end position="111"/>
    </location>
</feature>
<sequence length="118" mass="13131">MNLKQIMQKKNFAVVGNTLNSEKYACKIKEGLLRKGYSVFSVGKELASLNDIEDRVDIVDMCINPVKGLALMKECKKQFDCVVIQPGAESAELIAFLEENRLPYIEGCLLVGLALYAE</sequence>
<protein>
    <recommendedName>
        <fullName evidence="1">CoA-binding domain-containing protein</fullName>
    </recommendedName>
</protein>
<name>A0A645JEV4_9ZZZZ</name>
<dbReference type="EMBL" id="VSSQ01138688">
    <property type="protein sequence ID" value="MPN61702.1"/>
    <property type="molecule type" value="Genomic_DNA"/>
</dbReference>
<organism evidence="2">
    <name type="scientific">bioreactor metagenome</name>
    <dbReference type="NCBI Taxonomy" id="1076179"/>
    <lineage>
        <taxon>unclassified sequences</taxon>
        <taxon>metagenomes</taxon>
        <taxon>ecological metagenomes</taxon>
    </lineage>
</organism>
<evidence type="ECO:0000313" key="2">
    <source>
        <dbReference type="EMBL" id="MPN61702.1"/>
    </source>
</evidence>
<dbReference type="Pfam" id="PF13380">
    <property type="entry name" value="CoA_binding_2"/>
    <property type="match status" value="1"/>
</dbReference>
<dbReference type="Gene3D" id="3.40.50.720">
    <property type="entry name" value="NAD(P)-binding Rossmann-like Domain"/>
    <property type="match status" value="1"/>
</dbReference>